<comment type="cofactor">
    <cofactor evidence="1 12">
        <name>heme</name>
        <dbReference type="ChEBI" id="CHEBI:30413"/>
    </cofactor>
</comment>
<dbReference type="CDD" id="cd11062">
    <property type="entry name" value="CYP58-like"/>
    <property type="match status" value="1"/>
</dbReference>
<evidence type="ECO:0000256" key="5">
    <source>
        <dbReference type="ARBA" id="ARBA00022692"/>
    </source>
</evidence>
<dbReference type="GO" id="GO:0004497">
    <property type="term" value="F:monooxygenase activity"/>
    <property type="evidence" value="ECO:0007669"/>
    <property type="project" value="UniProtKB-KW"/>
</dbReference>
<feature type="transmembrane region" description="Helical" evidence="14">
    <location>
        <begin position="16"/>
        <end position="38"/>
    </location>
</feature>
<keyword evidence="6 12" id="KW-0479">Metal-binding</keyword>
<evidence type="ECO:0000256" key="14">
    <source>
        <dbReference type="SAM" id="Phobius"/>
    </source>
</evidence>
<comment type="subcellular location">
    <subcellularLocation>
        <location evidence="2">Membrane</location>
        <topology evidence="2">Single-pass membrane protein</topology>
    </subcellularLocation>
</comment>
<evidence type="ECO:0000256" key="12">
    <source>
        <dbReference type="PIRSR" id="PIRSR602401-1"/>
    </source>
</evidence>
<dbReference type="PROSITE" id="PS00086">
    <property type="entry name" value="CYTOCHROME_P450"/>
    <property type="match status" value="1"/>
</dbReference>
<dbReference type="EMBL" id="FJUX01000021">
    <property type="protein sequence ID" value="CZS95209.1"/>
    <property type="molecule type" value="Genomic_DNA"/>
</dbReference>
<dbReference type="Proteomes" id="UP000178912">
    <property type="component" value="Unassembled WGS sequence"/>
</dbReference>
<comment type="similarity">
    <text evidence="3 13">Belongs to the cytochrome P450 family.</text>
</comment>
<name>A0A1E1KAX3_9HELO</name>
<dbReference type="InterPro" id="IPR002401">
    <property type="entry name" value="Cyt_P450_E_grp-I"/>
</dbReference>
<dbReference type="SUPFAM" id="SSF48264">
    <property type="entry name" value="Cytochrome P450"/>
    <property type="match status" value="1"/>
</dbReference>
<dbReference type="GO" id="GO:0016705">
    <property type="term" value="F:oxidoreductase activity, acting on paired donors, with incorporation or reduction of molecular oxygen"/>
    <property type="evidence" value="ECO:0007669"/>
    <property type="project" value="InterPro"/>
</dbReference>
<reference evidence="16" key="1">
    <citation type="submission" date="2016-03" db="EMBL/GenBank/DDBJ databases">
        <authorList>
            <person name="Guldener U."/>
        </authorList>
    </citation>
    <scope>NUCLEOTIDE SEQUENCE [LARGE SCALE GENOMIC DNA]</scope>
    <source>
        <strain evidence="16">04CH-RAC-A.6.1</strain>
    </source>
</reference>
<keyword evidence="8 13" id="KW-0560">Oxidoreductase</keyword>
<evidence type="ECO:0000256" key="4">
    <source>
        <dbReference type="ARBA" id="ARBA00022617"/>
    </source>
</evidence>
<dbReference type="PANTHER" id="PTHR24305">
    <property type="entry name" value="CYTOCHROME P450"/>
    <property type="match status" value="1"/>
</dbReference>
<dbReference type="GO" id="GO:0005506">
    <property type="term" value="F:iron ion binding"/>
    <property type="evidence" value="ECO:0007669"/>
    <property type="project" value="InterPro"/>
</dbReference>
<gene>
    <name evidence="15" type="ORF">RAG0_04955</name>
</gene>
<organism evidence="15 16">
    <name type="scientific">Rhynchosporium agropyri</name>
    <dbReference type="NCBI Taxonomy" id="914238"/>
    <lineage>
        <taxon>Eukaryota</taxon>
        <taxon>Fungi</taxon>
        <taxon>Dikarya</taxon>
        <taxon>Ascomycota</taxon>
        <taxon>Pezizomycotina</taxon>
        <taxon>Leotiomycetes</taxon>
        <taxon>Helotiales</taxon>
        <taxon>Ploettnerulaceae</taxon>
        <taxon>Rhynchosporium</taxon>
    </lineage>
</organism>
<dbReference type="FunFam" id="1.10.630.10:FF:000069">
    <property type="entry name" value="Cytochrome P450, putative (Eurofung)"/>
    <property type="match status" value="1"/>
</dbReference>
<evidence type="ECO:0000256" key="11">
    <source>
        <dbReference type="ARBA" id="ARBA00023136"/>
    </source>
</evidence>
<dbReference type="InterPro" id="IPR001128">
    <property type="entry name" value="Cyt_P450"/>
</dbReference>
<evidence type="ECO:0000256" key="3">
    <source>
        <dbReference type="ARBA" id="ARBA00010617"/>
    </source>
</evidence>
<keyword evidence="16" id="KW-1185">Reference proteome</keyword>
<protein>
    <submittedName>
        <fullName evidence="15">Related to cytochrome P450</fullName>
    </submittedName>
</protein>
<evidence type="ECO:0000256" key="1">
    <source>
        <dbReference type="ARBA" id="ARBA00001971"/>
    </source>
</evidence>
<dbReference type="InterPro" id="IPR050121">
    <property type="entry name" value="Cytochrome_P450_monoxygenase"/>
</dbReference>
<evidence type="ECO:0000256" key="13">
    <source>
        <dbReference type="RuleBase" id="RU000461"/>
    </source>
</evidence>
<keyword evidence="11 14" id="KW-0472">Membrane</keyword>
<dbReference type="GO" id="GO:0020037">
    <property type="term" value="F:heme binding"/>
    <property type="evidence" value="ECO:0007669"/>
    <property type="project" value="InterPro"/>
</dbReference>
<evidence type="ECO:0000256" key="2">
    <source>
        <dbReference type="ARBA" id="ARBA00004167"/>
    </source>
</evidence>
<evidence type="ECO:0000256" key="10">
    <source>
        <dbReference type="ARBA" id="ARBA00023033"/>
    </source>
</evidence>
<keyword evidence="9 12" id="KW-0408">Iron</keyword>
<feature type="binding site" description="axial binding residue" evidence="12">
    <location>
        <position position="449"/>
    </location>
    <ligand>
        <name>heme</name>
        <dbReference type="ChEBI" id="CHEBI:30413"/>
    </ligand>
    <ligandPart>
        <name>Fe</name>
        <dbReference type="ChEBI" id="CHEBI:18248"/>
    </ligandPart>
</feature>
<dbReference type="AlphaFoldDB" id="A0A1E1KAX3"/>
<sequence>MAKVDFESTKDLTLKLALLLFYGCLIYVLALAFGRLVLDPLAGFPGPKLAALTNWYEFYYDVVLQGKFTFKIQELHRKYGPIIRITPTELHIDDPDFYEQLYNRDGKRDKSAYFAGRFGYASDSFSTIGHDRHRMRRKAMGPMFSVKKIEEFQPVILAKVEKFCRKVARYQDGQVLPLSRALTALTTDIITEYSFARSYDHLDSSNFEDTFQEALIAIYVVGHFALHFSWVFPVLDVMPEWVVERMQPEILPVVGLRKGLAKQVREIRDGLNAAHKHVKHPTIFHELLYSDLPESEKSDARLGDEAQLIIAAGLVTTSWALTVASFYISKDSRILQRLRKELAAAGSTSSRPLDWHKLENLPYLRGCVHEGIRLAHGITTRDPRLAPDTVIKYGKWVIPKNTPVSMTNVDILMNESIFSNASEFVPERWIGNPGLDRYFVPFGKGSRACAGISLAQAELYITLAVVFTRFEFKLYETDLSDIQMEHAYLVPYPKWVSMGVRVKVKEN</sequence>
<evidence type="ECO:0000256" key="6">
    <source>
        <dbReference type="ARBA" id="ARBA00022723"/>
    </source>
</evidence>
<dbReference type="Gene3D" id="1.10.630.10">
    <property type="entry name" value="Cytochrome P450"/>
    <property type="match status" value="1"/>
</dbReference>
<keyword evidence="7 14" id="KW-1133">Transmembrane helix</keyword>
<evidence type="ECO:0000313" key="15">
    <source>
        <dbReference type="EMBL" id="CZS95209.1"/>
    </source>
</evidence>
<dbReference type="PRINTS" id="PR00463">
    <property type="entry name" value="EP450I"/>
</dbReference>
<accession>A0A1E1KAX3</accession>
<dbReference type="OrthoDB" id="3945418at2759"/>
<keyword evidence="10 13" id="KW-0503">Monooxygenase</keyword>
<evidence type="ECO:0000256" key="9">
    <source>
        <dbReference type="ARBA" id="ARBA00023004"/>
    </source>
</evidence>
<evidence type="ECO:0000313" key="16">
    <source>
        <dbReference type="Proteomes" id="UP000178912"/>
    </source>
</evidence>
<dbReference type="PANTHER" id="PTHR24305:SF157">
    <property type="entry name" value="N-ACETYLTRYPTOPHAN 6-HYDROXYLASE IVOC-RELATED"/>
    <property type="match status" value="1"/>
</dbReference>
<dbReference type="GO" id="GO:0016020">
    <property type="term" value="C:membrane"/>
    <property type="evidence" value="ECO:0007669"/>
    <property type="project" value="UniProtKB-SubCell"/>
</dbReference>
<dbReference type="InterPro" id="IPR017972">
    <property type="entry name" value="Cyt_P450_CS"/>
</dbReference>
<dbReference type="InterPro" id="IPR036396">
    <property type="entry name" value="Cyt_P450_sf"/>
</dbReference>
<keyword evidence="4 12" id="KW-0349">Heme</keyword>
<evidence type="ECO:0000256" key="8">
    <source>
        <dbReference type="ARBA" id="ARBA00023002"/>
    </source>
</evidence>
<proteinExistence type="inferred from homology"/>
<dbReference type="Pfam" id="PF00067">
    <property type="entry name" value="p450"/>
    <property type="match status" value="1"/>
</dbReference>
<keyword evidence="5 14" id="KW-0812">Transmembrane</keyword>
<evidence type="ECO:0000256" key="7">
    <source>
        <dbReference type="ARBA" id="ARBA00022989"/>
    </source>
</evidence>